<reference evidence="1" key="1">
    <citation type="submission" date="2024-10" db="EMBL/GenBank/DDBJ databases">
        <title>Strain of Rhizobium-related bacteria isolated fromm roots of Vavilovia formosa.</title>
        <authorList>
            <person name="Kimeklis A."/>
            <person name="Afonin A."/>
        </authorList>
    </citation>
    <scope>NUCLEOTIDE SEQUENCE</scope>
    <source>
        <strain evidence="1">Vaf12</strain>
    </source>
</reference>
<dbReference type="EMBL" id="CP171844">
    <property type="protein sequence ID" value="XKQ40576.1"/>
    <property type="molecule type" value="Genomic_DNA"/>
</dbReference>
<evidence type="ECO:0000313" key="1">
    <source>
        <dbReference type="EMBL" id="XKQ40576.1"/>
    </source>
</evidence>
<evidence type="ECO:0000313" key="2">
    <source>
        <dbReference type="Proteomes" id="UP000076193"/>
    </source>
</evidence>
<dbReference type="Proteomes" id="UP000076193">
    <property type="component" value="Chromosome"/>
</dbReference>
<protein>
    <submittedName>
        <fullName evidence="1">Phage tail assembly protein</fullName>
    </submittedName>
</protein>
<organism evidence="1 2">
    <name type="scientific">Rhizobium leguminosarum</name>
    <dbReference type="NCBI Taxonomy" id="384"/>
    <lineage>
        <taxon>Bacteria</taxon>
        <taxon>Pseudomonadati</taxon>
        <taxon>Pseudomonadota</taxon>
        <taxon>Alphaproteobacteria</taxon>
        <taxon>Hyphomicrobiales</taxon>
        <taxon>Rhizobiaceae</taxon>
        <taxon>Rhizobium/Agrobacterium group</taxon>
        <taxon>Rhizobium</taxon>
    </lineage>
</organism>
<accession>A0ACD5F5H7</accession>
<gene>
    <name evidence="1" type="ORF">A4A59_001345</name>
</gene>
<sequence length="129" mass="14012">MVPIVDRGHRFRPILGRVSGGLGGSAIAAADLPFTSSQRVEIVLITYQLSKPVEHGGHTYQNLSFRAPETGDLIAAEQFKGQISQTVAMLAMMSDVPLPAFKRVPLRELYQIMELTKDFLGNALATTGD</sequence>
<name>A0ACD5F5H7_RHILE</name>
<proteinExistence type="predicted"/>